<feature type="domain" description="CPAF-like PDZ" evidence="3">
    <location>
        <begin position="190"/>
        <end position="302"/>
    </location>
</feature>
<dbReference type="PANTHER" id="PTHR37049:SF4">
    <property type="entry name" value="RHODANESE DOMAIN-CONTAINING PROTEIN"/>
    <property type="match status" value="1"/>
</dbReference>
<feature type="compositionally biased region" description="Gly residues" evidence="1">
    <location>
        <begin position="773"/>
        <end position="788"/>
    </location>
</feature>
<dbReference type="InterPro" id="IPR029045">
    <property type="entry name" value="ClpP/crotonase-like_dom_sf"/>
</dbReference>
<feature type="region of interest" description="Disordered" evidence="1">
    <location>
        <begin position="342"/>
        <end position="368"/>
    </location>
</feature>
<dbReference type="InParanoid" id="E5R4P7"/>
<dbReference type="OrthoDB" id="27214at2759"/>
<evidence type="ECO:0000313" key="5">
    <source>
        <dbReference type="Proteomes" id="UP000002668"/>
    </source>
</evidence>
<dbReference type="HOGENOM" id="CLU_014251_1_1_1"/>
<dbReference type="PANTHER" id="PTHR37049">
    <property type="entry name" value="PEPTIDASE S41 FAMILY PROTEIN"/>
    <property type="match status" value="1"/>
</dbReference>
<dbReference type="Proteomes" id="UP000002668">
    <property type="component" value="Genome"/>
</dbReference>
<name>E5R4P7_LEPMJ</name>
<dbReference type="STRING" id="985895.E5R4P7"/>
<dbReference type="GeneID" id="13284559"/>
<dbReference type="InterPro" id="IPR005151">
    <property type="entry name" value="Tail-specific_protease"/>
</dbReference>
<feature type="region of interest" description="Disordered" evidence="1">
    <location>
        <begin position="759"/>
        <end position="789"/>
    </location>
</feature>
<gene>
    <name evidence="4" type="ORF">LEMA_P048760.1</name>
</gene>
<organism evidence="5">
    <name type="scientific">Leptosphaeria maculans (strain JN3 / isolate v23.1.3 / race Av1-4-5-6-7-8)</name>
    <name type="common">Blackleg fungus</name>
    <name type="synonym">Phoma lingam</name>
    <dbReference type="NCBI Taxonomy" id="985895"/>
    <lineage>
        <taxon>Eukaryota</taxon>
        <taxon>Fungi</taxon>
        <taxon>Dikarya</taxon>
        <taxon>Ascomycota</taxon>
        <taxon>Pezizomycotina</taxon>
        <taxon>Dothideomycetes</taxon>
        <taxon>Pleosporomycetidae</taxon>
        <taxon>Pleosporales</taxon>
        <taxon>Pleosporineae</taxon>
        <taxon>Leptosphaeriaceae</taxon>
        <taxon>Plenodomus</taxon>
        <taxon>Plenodomus lingam/Leptosphaeria maculans species complex</taxon>
    </lineage>
</organism>
<reference evidence="5" key="1">
    <citation type="journal article" date="2011" name="Nat. Commun.">
        <title>Effector diversification within compartments of the Leptosphaeria maculans genome affected by Repeat-Induced Point mutations.</title>
        <authorList>
            <person name="Rouxel T."/>
            <person name="Grandaubert J."/>
            <person name="Hane J.K."/>
            <person name="Hoede C."/>
            <person name="van de Wouw A.P."/>
            <person name="Couloux A."/>
            <person name="Dominguez V."/>
            <person name="Anthouard V."/>
            <person name="Bally P."/>
            <person name="Bourras S."/>
            <person name="Cozijnsen A.J."/>
            <person name="Ciuffetti L.M."/>
            <person name="Degrave A."/>
            <person name="Dilmaghani A."/>
            <person name="Duret L."/>
            <person name="Fudal I."/>
            <person name="Goodwin S.B."/>
            <person name="Gout L."/>
            <person name="Glaser N."/>
            <person name="Linglin J."/>
            <person name="Kema G.H.J."/>
            <person name="Lapalu N."/>
            <person name="Lawrence C.B."/>
            <person name="May K."/>
            <person name="Meyer M."/>
            <person name="Ollivier B."/>
            <person name="Poulain J."/>
            <person name="Schoch C.L."/>
            <person name="Simon A."/>
            <person name="Spatafora J.W."/>
            <person name="Stachowiak A."/>
            <person name="Turgeon B.G."/>
            <person name="Tyler B.M."/>
            <person name="Vincent D."/>
            <person name="Weissenbach J."/>
            <person name="Amselem J."/>
            <person name="Quesneville H."/>
            <person name="Oliver R.P."/>
            <person name="Wincker P."/>
            <person name="Balesdent M.-H."/>
            <person name="Howlett B.J."/>
        </authorList>
    </citation>
    <scope>NUCLEOTIDE SEQUENCE [LARGE SCALE GENOMIC DNA]</scope>
    <source>
        <strain evidence="5">JN3 / isolate v23.1.3 / race Av1-4-5-6-7-8</strain>
    </source>
</reference>
<evidence type="ECO:0000259" key="3">
    <source>
        <dbReference type="Pfam" id="PF23658"/>
    </source>
</evidence>
<dbReference type="GO" id="GO:0008236">
    <property type="term" value="F:serine-type peptidase activity"/>
    <property type="evidence" value="ECO:0007669"/>
    <property type="project" value="InterPro"/>
</dbReference>
<evidence type="ECO:0000313" key="4">
    <source>
        <dbReference type="EMBL" id="CBX92170.1"/>
    </source>
</evidence>
<protein>
    <submittedName>
        <fullName evidence="4">Uncharacterized protein</fullName>
    </submittedName>
</protein>
<dbReference type="InterPro" id="IPR052766">
    <property type="entry name" value="S41A_metabolite_peptidase"/>
</dbReference>
<evidence type="ECO:0000256" key="1">
    <source>
        <dbReference type="SAM" id="MobiDB-lite"/>
    </source>
</evidence>
<dbReference type="Gene3D" id="3.90.226.10">
    <property type="entry name" value="2-enoyl-CoA Hydratase, Chain A, domain 1"/>
    <property type="match status" value="1"/>
</dbReference>
<dbReference type="EMBL" id="FP929083">
    <property type="protein sequence ID" value="CBX92170.1"/>
    <property type="molecule type" value="Genomic_DNA"/>
</dbReference>
<dbReference type="eggNOG" id="ENOG502S18W">
    <property type="taxonomic scope" value="Eukaryota"/>
</dbReference>
<evidence type="ECO:0000259" key="2">
    <source>
        <dbReference type="Pfam" id="PF03572"/>
    </source>
</evidence>
<dbReference type="AlphaFoldDB" id="E5R4P7"/>
<dbReference type="GO" id="GO:0006508">
    <property type="term" value="P:proteolysis"/>
    <property type="evidence" value="ECO:0007669"/>
    <property type="project" value="InterPro"/>
</dbReference>
<feature type="domain" description="Tail specific protease" evidence="2">
    <location>
        <begin position="413"/>
        <end position="461"/>
    </location>
</feature>
<dbReference type="Pfam" id="PF23658">
    <property type="entry name" value="PDZ_CPAF_rel"/>
    <property type="match status" value="1"/>
</dbReference>
<accession>E5R4P7</accession>
<dbReference type="SUPFAM" id="SSF52096">
    <property type="entry name" value="ClpP/crotonase"/>
    <property type="match status" value="1"/>
</dbReference>
<dbReference type="VEuPathDB" id="FungiDB:LEMA_P048760.1"/>
<proteinExistence type="predicted"/>
<sequence length="814" mass="89153">MGASSGLQVEVTRALVEHLLGTPGLLSHLVTFLPSLYRRTQKEVQRGTMYMTYKRTLILALATLTTAQTSTTNEPCAVVASSLSLSSSSVPAQAAYDCLESVPVDVEGDSQLIDELKIVWQFQSELGWYKNPGEDWPYGPLDVEGELDKIKNSLSSFSSEYAVQLAIQNITVRSGNFHWNHRPDILRVFTFRRQFRIASVSSDGKALPKLYIYEDVEALAEGSPDVSEISEINGQKPYDYLRSIFYSQFIDYDGKMNYMLTKGDTSQEGAFTVQPKFEGNSTDITWANGTTASAINFATTEHTSEFSNVTDGTSFFETFCTGAVSGVQTLEGNAKTAVIPPARLGPIPNTPTGTYHRRNKRQSIPNNTPYPSAVVEISTGGLSGYFLTGNGYEDIAVLKILLFYDPQSRNETEFNHEFQAAIKSFISQCISENKKKLIIDLRENGGGATNLLIDTFMQLFPTLDPFSGQRYRANDAWNKIGSAVDEVYSSPDFAKEYQDPAGEAMENSNVFRFWSWWQFRTAEGENFNSWDQFNGPLDLNSDKLTATMRYNYSDSNQVSIRPEGFDFVTGDRPSPFNASNVVMFTDALCGSSCASFHEELKNIAGVKAVTVGGLPENKPIQTVTGSKGGEVIPLFNFPLFAMVTLDMTSQLNLSSIEEDDDSLFALANAEQVKTRVGDSLSRIQSQDQIRKGDKTATPLQFIYEAADCRIFYTAETFADPDAAWKQAWDAFQDDSKCVEGSTGHKSSISGGYKPYGAGPLKAEDQPAKLPTGYGNGNGNKSGGGGGKNSGASVNVKASTALFAIAAVALVMIMM</sequence>
<dbReference type="InterPro" id="IPR056186">
    <property type="entry name" value="PDZ_CPAF-rel"/>
</dbReference>
<keyword evidence="5" id="KW-1185">Reference proteome</keyword>
<dbReference type="Pfam" id="PF03572">
    <property type="entry name" value="Peptidase_S41"/>
    <property type="match status" value="1"/>
</dbReference>
<dbReference type="OMA" id="TPLQYIY"/>